<dbReference type="InterPro" id="IPR011603">
    <property type="entry name" value="2oxoglutarate_DH_E1"/>
</dbReference>
<dbReference type="GO" id="GO:0045252">
    <property type="term" value="C:oxoglutarate dehydrogenase complex"/>
    <property type="evidence" value="ECO:0007669"/>
    <property type="project" value="TreeGrafter"/>
</dbReference>
<evidence type="ECO:0000313" key="7">
    <source>
        <dbReference type="Proteomes" id="UP001432027"/>
    </source>
</evidence>
<reference evidence="6" key="1">
    <citation type="submission" date="2023-10" db="EMBL/GenBank/DDBJ databases">
        <title>Genome assembly of Pristionchus species.</title>
        <authorList>
            <person name="Yoshida K."/>
            <person name="Sommer R.J."/>
        </authorList>
    </citation>
    <scope>NUCLEOTIDE SEQUENCE</scope>
    <source>
        <strain evidence="6">RS0144</strain>
    </source>
</reference>
<dbReference type="PANTHER" id="PTHR23152:SF4">
    <property type="entry name" value="2-OXOADIPATE DEHYDROGENASE COMPLEX COMPONENT E1"/>
    <property type="match status" value="1"/>
</dbReference>
<evidence type="ECO:0000256" key="4">
    <source>
        <dbReference type="ARBA" id="ARBA00023052"/>
    </source>
</evidence>
<protein>
    <recommendedName>
        <fullName evidence="5">2-oxoglutarate dehydrogenase E1 component/KDG C-terminal domain-containing protein</fullName>
    </recommendedName>
</protein>
<keyword evidence="3" id="KW-0560">Oxidoreductase</keyword>
<keyword evidence="4" id="KW-0786">Thiamine pyrophosphate</keyword>
<sequence length="121" mass="13753">KVTMPFRKPSVVMTPKSLLRHPLARSPVSDFLPGSKFQRVIPDKNIENPSNVQRVIFCTGKVYYDLVAARKHVGKENEVALARVEQLSPFPYDLVLEECTKYPEAGLVWAQEEHKNMGGWT</sequence>
<feature type="non-terminal residue" evidence="6">
    <location>
        <position position="1"/>
    </location>
</feature>
<dbReference type="InterPro" id="IPR042179">
    <property type="entry name" value="KGD_C_sf"/>
</dbReference>
<dbReference type="PANTHER" id="PTHR23152">
    <property type="entry name" value="2-OXOGLUTARATE DEHYDROGENASE"/>
    <property type="match status" value="1"/>
</dbReference>
<dbReference type="Pfam" id="PF16870">
    <property type="entry name" value="OxoGdeHyase_C"/>
    <property type="match status" value="1"/>
</dbReference>
<dbReference type="Gene3D" id="3.40.50.11610">
    <property type="entry name" value="Multifunctional 2-oxoglutarate metabolism enzyme, C-terminal domain"/>
    <property type="match status" value="1"/>
</dbReference>
<keyword evidence="7" id="KW-1185">Reference proteome</keyword>
<proteinExistence type="inferred from homology"/>
<evidence type="ECO:0000259" key="5">
    <source>
        <dbReference type="Pfam" id="PF16870"/>
    </source>
</evidence>
<evidence type="ECO:0000256" key="2">
    <source>
        <dbReference type="ARBA" id="ARBA00006936"/>
    </source>
</evidence>
<dbReference type="GO" id="GO:0030976">
    <property type="term" value="F:thiamine pyrophosphate binding"/>
    <property type="evidence" value="ECO:0007669"/>
    <property type="project" value="InterPro"/>
</dbReference>
<dbReference type="GO" id="GO:0004591">
    <property type="term" value="F:oxoglutarate dehydrogenase (succinyl-transferring) activity"/>
    <property type="evidence" value="ECO:0007669"/>
    <property type="project" value="TreeGrafter"/>
</dbReference>
<evidence type="ECO:0000256" key="3">
    <source>
        <dbReference type="ARBA" id="ARBA00023002"/>
    </source>
</evidence>
<comment type="cofactor">
    <cofactor evidence="1">
        <name>thiamine diphosphate</name>
        <dbReference type="ChEBI" id="CHEBI:58937"/>
    </cofactor>
</comment>
<feature type="domain" description="2-oxoglutarate dehydrogenase E1 component/KDG C-terminal" evidence="5">
    <location>
        <begin position="25"/>
        <end position="121"/>
    </location>
</feature>
<organism evidence="6 7">
    <name type="scientific">Pristionchus entomophagus</name>
    <dbReference type="NCBI Taxonomy" id="358040"/>
    <lineage>
        <taxon>Eukaryota</taxon>
        <taxon>Metazoa</taxon>
        <taxon>Ecdysozoa</taxon>
        <taxon>Nematoda</taxon>
        <taxon>Chromadorea</taxon>
        <taxon>Rhabditida</taxon>
        <taxon>Rhabditina</taxon>
        <taxon>Diplogasteromorpha</taxon>
        <taxon>Diplogasteroidea</taxon>
        <taxon>Neodiplogasteridae</taxon>
        <taxon>Pristionchus</taxon>
    </lineage>
</organism>
<accession>A0AAV5TN17</accession>
<evidence type="ECO:0000256" key="1">
    <source>
        <dbReference type="ARBA" id="ARBA00001964"/>
    </source>
</evidence>
<name>A0AAV5TN17_9BILA</name>
<feature type="non-terminal residue" evidence="6">
    <location>
        <position position="121"/>
    </location>
</feature>
<comment type="caution">
    <text evidence="6">The sequence shown here is derived from an EMBL/GenBank/DDBJ whole genome shotgun (WGS) entry which is preliminary data.</text>
</comment>
<dbReference type="InterPro" id="IPR031717">
    <property type="entry name" value="ODO-1/KGD_C"/>
</dbReference>
<gene>
    <name evidence="6" type="ORF">PENTCL1PPCAC_17882</name>
</gene>
<evidence type="ECO:0000313" key="6">
    <source>
        <dbReference type="EMBL" id="GMS95706.1"/>
    </source>
</evidence>
<dbReference type="Proteomes" id="UP001432027">
    <property type="component" value="Unassembled WGS sequence"/>
</dbReference>
<comment type="similarity">
    <text evidence="2">Belongs to the alpha-ketoglutarate dehydrogenase family.</text>
</comment>
<dbReference type="EMBL" id="BTSX01000004">
    <property type="protein sequence ID" value="GMS95706.1"/>
    <property type="molecule type" value="Genomic_DNA"/>
</dbReference>
<dbReference type="GO" id="GO:0006099">
    <property type="term" value="P:tricarboxylic acid cycle"/>
    <property type="evidence" value="ECO:0007669"/>
    <property type="project" value="TreeGrafter"/>
</dbReference>
<dbReference type="AlphaFoldDB" id="A0AAV5TN17"/>
<dbReference type="GO" id="GO:0005739">
    <property type="term" value="C:mitochondrion"/>
    <property type="evidence" value="ECO:0007669"/>
    <property type="project" value="TreeGrafter"/>
</dbReference>
<dbReference type="Gene3D" id="3.40.50.12470">
    <property type="match status" value="1"/>
</dbReference>